<dbReference type="AlphaFoldDB" id="A0A563UHT7"/>
<dbReference type="EMBL" id="VOEJ01000001">
    <property type="protein sequence ID" value="TWR30925.1"/>
    <property type="molecule type" value="Genomic_DNA"/>
</dbReference>
<keyword evidence="3" id="KW-1185">Reference proteome</keyword>
<evidence type="ECO:0000313" key="3">
    <source>
        <dbReference type="Proteomes" id="UP000320042"/>
    </source>
</evidence>
<gene>
    <name evidence="2" type="ORF">FPZ43_00125</name>
</gene>
<feature type="compositionally biased region" description="Polar residues" evidence="1">
    <location>
        <begin position="10"/>
        <end position="28"/>
    </location>
</feature>
<feature type="region of interest" description="Disordered" evidence="1">
    <location>
        <begin position="1"/>
        <end position="77"/>
    </location>
</feature>
<protein>
    <submittedName>
        <fullName evidence="2">Uncharacterized protein</fullName>
    </submittedName>
</protein>
<evidence type="ECO:0000313" key="2">
    <source>
        <dbReference type="EMBL" id="TWR30925.1"/>
    </source>
</evidence>
<reference evidence="2 3" key="1">
    <citation type="submission" date="2019-07" db="EMBL/GenBank/DDBJ databases">
        <authorList>
            <person name="Kim J."/>
        </authorList>
    </citation>
    <scope>NUCLEOTIDE SEQUENCE [LARGE SCALE GENOMIC DNA]</scope>
    <source>
        <strain evidence="3">dk17</strain>
    </source>
</reference>
<comment type="caution">
    <text evidence="2">The sequence shown here is derived from an EMBL/GenBank/DDBJ whole genome shotgun (WGS) entry which is preliminary data.</text>
</comment>
<dbReference type="RefSeq" id="WP_146379821.1">
    <property type="nucleotide sequence ID" value="NZ_VOEJ01000001.1"/>
</dbReference>
<accession>A0A563UHT7</accession>
<proteinExistence type="predicted"/>
<dbReference type="OrthoDB" id="799746at2"/>
<evidence type="ECO:0000256" key="1">
    <source>
        <dbReference type="SAM" id="MobiDB-lite"/>
    </source>
</evidence>
<feature type="compositionally biased region" description="Basic and acidic residues" evidence="1">
    <location>
        <begin position="35"/>
        <end position="50"/>
    </location>
</feature>
<organism evidence="2 3">
    <name type="scientific">Mucilaginibacter pallidiroseus</name>
    <dbReference type="NCBI Taxonomy" id="2599295"/>
    <lineage>
        <taxon>Bacteria</taxon>
        <taxon>Pseudomonadati</taxon>
        <taxon>Bacteroidota</taxon>
        <taxon>Sphingobacteriia</taxon>
        <taxon>Sphingobacteriales</taxon>
        <taxon>Sphingobacteriaceae</taxon>
        <taxon>Mucilaginibacter</taxon>
    </lineage>
</organism>
<sequence length="77" mass="8676">MEDKKGNMAPGQQNYPSNEDPQGNPNRKTGSEIIKGARQEDQLDKMKENAPEDGTNNTIGAEPKAYQYHRKTENENQ</sequence>
<name>A0A563UHT7_9SPHI</name>
<dbReference type="Proteomes" id="UP000320042">
    <property type="component" value="Unassembled WGS sequence"/>
</dbReference>